<dbReference type="CDD" id="cd00616">
    <property type="entry name" value="AHBA_syn"/>
    <property type="match status" value="1"/>
</dbReference>
<organism evidence="5 6">
    <name type="scientific">Mycobacterium ostraviense</name>
    <dbReference type="NCBI Taxonomy" id="2738409"/>
    <lineage>
        <taxon>Bacteria</taxon>
        <taxon>Bacillati</taxon>
        <taxon>Actinomycetota</taxon>
        <taxon>Actinomycetes</taxon>
        <taxon>Mycobacteriales</taxon>
        <taxon>Mycobacteriaceae</taxon>
        <taxon>Mycobacterium</taxon>
    </lineage>
</organism>
<reference evidence="6" key="1">
    <citation type="submission" date="2016-04" db="EMBL/GenBank/DDBJ databases">
        <authorList>
            <person name="Strapagiel D."/>
            <person name="Borowka P."/>
            <person name="Marciniak B."/>
            <person name="Bakula Z."/>
            <person name="Van Ingen J."/>
            <person name="Safianowska A."/>
            <person name="Dziadek J."/>
            <person name="Jagielski T."/>
        </authorList>
    </citation>
    <scope>NUCLEOTIDE SEQUENCE [LARGE SCALE GENOMIC DNA]</scope>
    <source>
        <strain evidence="6">1010001458</strain>
    </source>
</reference>
<dbReference type="GO" id="GO:0000271">
    <property type="term" value="P:polysaccharide biosynthetic process"/>
    <property type="evidence" value="ECO:0007669"/>
    <property type="project" value="TreeGrafter"/>
</dbReference>
<feature type="active site" description="Proton acceptor" evidence="2">
    <location>
        <position position="183"/>
    </location>
</feature>
<evidence type="ECO:0000313" key="5">
    <source>
        <dbReference type="EMBL" id="KZS58254.1"/>
    </source>
</evidence>
<dbReference type="InterPro" id="IPR000653">
    <property type="entry name" value="DegT/StrS_aminotransferase"/>
</dbReference>
<dbReference type="PANTHER" id="PTHR30244:SF34">
    <property type="entry name" value="DTDP-4-AMINO-4,6-DIDEOXYGALACTOSE TRANSAMINASE"/>
    <property type="match status" value="1"/>
</dbReference>
<keyword evidence="3 4" id="KW-0663">Pyridoxal phosphate</keyword>
<dbReference type="Gene3D" id="3.90.1150.10">
    <property type="entry name" value="Aspartate Aminotransferase, domain 1"/>
    <property type="match status" value="1"/>
</dbReference>
<dbReference type="AlphaFoldDB" id="A0A163WE48"/>
<dbReference type="InterPro" id="IPR015421">
    <property type="entry name" value="PyrdxlP-dep_Trfase_major"/>
</dbReference>
<dbReference type="PANTHER" id="PTHR30244">
    <property type="entry name" value="TRANSAMINASE"/>
    <property type="match status" value="1"/>
</dbReference>
<evidence type="ECO:0000256" key="3">
    <source>
        <dbReference type="PIRSR" id="PIRSR000390-2"/>
    </source>
</evidence>
<dbReference type="GO" id="GO:0008483">
    <property type="term" value="F:transaminase activity"/>
    <property type="evidence" value="ECO:0007669"/>
    <property type="project" value="TreeGrafter"/>
</dbReference>
<dbReference type="PIRSF" id="PIRSF000390">
    <property type="entry name" value="PLP_StrS"/>
    <property type="match status" value="1"/>
</dbReference>
<dbReference type="EMBL" id="LWCI01000152">
    <property type="protein sequence ID" value="KZS58254.1"/>
    <property type="molecule type" value="Genomic_DNA"/>
</dbReference>
<name>A0A163WE48_9MYCO</name>
<gene>
    <name evidence="5" type="ORF">A4G28_02915</name>
</gene>
<dbReference type="RefSeq" id="WP_075512794.1">
    <property type="nucleotide sequence ID" value="NZ_CP089224.1"/>
</dbReference>
<dbReference type="SUPFAM" id="SSF53383">
    <property type="entry name" value="PLP-dependent transferases"/>
    <property type="match status" value="1"/>
</dbReference>
<comment type="cofactor">
    <cofactor evidence="1">
        <name>pyridoxal 5'-phosphate</name>
        <dbReference type="ChEBI" id="CHEBI:597326"/>
    </cofactor>
</comment>
<evidence type="ECO:0008006" key="7">
    <source>
        <dbReference type="Google" id="ProtNLM"/>
    </source>
</evidence>
<comment type="caution">
    <text evidence="5">The sequence shown here is derived from an EMBL/GenBank/DDBJ whole genome shotgun (WGS) entry which is preliminary data.</text>
</comment>
<evidence type="ECO:0000256" key="2">
    <source>
        <dbReference type="PIRSR" id="PIRSR000390-1"/>
    </source>
</evidence>
<keyword evidence="6" id="KW-1185">Reference proteome</keyword>
<comment type="similarity">
    <text evidence="4">Belongs to the DegT/DnrJ/EryC1 family.</text>
</comment>
<protein>
    <recommendedName>
        <fullName evidence="7">Perosamine synthetase</fullName>
    </recommendedName>
</protein>
<feature type="modified residue" description="N6-(pyridoxal phosphate)lysine" evidence="3">
    <location>
        <position position="183"/>
    </location>
</feature>
<dbReference type="GO" id="GO:0030170">
    <property type="term" value="F:pyridoxal phosphate binding"/>
    <property type="evidence" value="ECO:0007669"/>
    <property type="project" value="TreeGrafter"/>
</dbReference>
<dbReference type="InterPro" id="IPR015424">
    <property type="entry name" value="PyrdxlP-dep_Trfase"/>
</dbReference>
<proteinExistence type="inferred from homology"/>
<evidence type="ECO:0000313" key="6">
    <source>
        <dbReference type="Proteomes" id="UP000077342"/>
    </source>
</evidence>
<evidence type="ECO:0000256" key="4">
    <source>
        <dbReference type="RuleBase" id="RU004508"/>
    </source>
</evidence>
<sequence length="373" mass="41131">MDEFVPVCKPHVWGDEISELARILDANWLSASTPVVDEFERAFARRIGIGHAIAVVNGTCALELALDVLGIGPDDEVIVPDFCMFSCILAVVRRGARPIPVDADDTWNLDVNSARAAITPRTRAILAVHTYGHPARIEELRAIACAHKVALVEDAAEALGATVGSRQVGTFGDLSCFSLYANKAITTGEGGVIVTDSAELADKLRWKRNLCFGTDEESRFTHEALGYNFRMSALQAAFGLAQLRHLDDANQARIENAAAYDEALADIPGIERQPRGHWCHNVYWVYGIVFNPCRFLESRIEAQRALRAAGIETRRFFTPVHRQPPIHTANGRFPNSERLWEHGFYLPSFIGMPASVPARVAAVLHRVARGARR</sequence>
<dbReference type="Pfam" id="PF01041">
    <property type="entry name" value="DegT_DnrJ_EryC1"/>
    <property type="match status" value="1"/>
</dbReference>
<dbReference type="InterPro" id="IPR015422">
    <property type="entry name" value="PyrdxlP-dep_Trfase_small"/>
</dbReference>
<accession>A0A163WE48</accession>
<evidence type="ECO:0000256" key="1">
    <source>
        <dbReference type="ARBA" id="ARBA00001933"/>
    </source>
</evidence>
<dbReference type="Proteomes" id="UP000077342">
    <property type="component" value="Unassembled WGS sequence"/>
</dbReference>
<dbReference type="Gene3D" id="3.40.640.10">
    <property type="entry name" value="Type I PLP-dependent aspartate aminotransferase-like (Major domain)"/>
    <property type="match status" value="1"/>
</dbReference>